<dbReference type="Gene3D" id="3.40.250.10">
    <property type="entry name" value="Rhodanese-like domain"/>
    <property type="match status" value="1"/>
</dbReference>
<feature type="chain" id="PRO_5047056787" evidence="1">
    <location>
        <begin position="21"/>
        <end position="131"/>
    </location>
</feature>
<keyword evidence="4" id="KW-1185">Reference proteome</keyword>
<comment type="caution">
    <text evidence="3">The sequence shown here is derived from an EMBL/GenBank/DDBJ whole genome shotgun (WGS) entry which is preliminary data.</text>
</comment>
<dbReference type="EMBL" id="JAFKCW010000001">
    <property type="protein sequence ID" value="MBN7799674.1"/>
    <property type="molecule type" value="Genomic_DNA"/>
</dbReference>
<keyword evidence="1" id="KW-0732">Signal</keyword>
<dbReference type="Proteomes" id="UP000664698">
    <property type="component" value="Unassembled WGS sequence"/>
</dbReference>
<dbReference type="InterPro" id="IPR036873">
    <property type="entry name" value="Rhodanese-like_dom_sf"/>
</dbReference>
<name>A0ABS3BK44_9BACT</name>
<dbReference type="SUPFAM" id="SSF52821">
    <property type="entry name" value="Rhodanese/Cell cycle control phosphatase"/>
    <property type="match status" value="1"/>
</dbReference>
<evidence type="ECO:0000256" key="1">
    <source>
        <dbReference type="SAM" id="SignalP"/>
    </source>
</evidence>
<feature type="domain" description="Rhodanese" evidence="2">
    <location>
        <begin position="41"/>
        <end position="131"/>
    </location>
</feature>
<evidence type="ECO:0000313" key="4">
    <source>
        <dbReference type="Proteomes" id="UP000664698"/>
    </source>
</evidence>
<gene>
    <name evidence="3" type="ORF">J0A67_02325</name>
</gene>
<dbReference type="PANTHER" id="PTHR43031">
    <property type="entry name" value="FAD-DEPENDENT OXIDOREDUCTASE"/>
    <property type="match status" value="1"/>
</dbReference>
<dbReference type="PANTHER" id="PTHR43031:SF1">
    <property type="entry name" value="PYRIDINE NUCLEOTIDE-DISULPHIDE OXIDOREDUCTASE"/>
    <property type="match status" value="1"/>
</dbReference>
<evidence type="ECO:0000313" key="3">
    <source>
        <dbReference type="EMBL" id="MBN7799674.1"/>
    </source>
</evidence>
<organism evidence="3 4">
    <name type="scientific">Algoriphagus aestuariicola</name>
    <dbReference type="NCBI Taxonomy" id="1852016"/>
    <lineage>
        <taxon>Bacteria</taxon>
        <taxon>Pseudomonadati</taxon>
        <taxon>Bacteroidota</taxon>
        <taxon>Cytophagia</taxon>
        <taxon>Cytophagales</taxon>
        <taxon>Cyclobacteriaceae</taxon>
        <taxon>Algoriphagus</taxon>
    </lineage>
</organism>
<reference evidence="3 4" key="1">
    <citation type="submission" date="2021-03" db="EMBL/GenBank/DDBJ databases">
        <title>novel species isolated from a fishpond in China.</title>
        <authorList>
            <person name="Lu H."/>
            <person name="Cai Z."/>
        </authorList>
    </citation>
    <scope>NUCLEOTIDE SEQUENCE [LARGE SCALE GENOMIC DNA]</scope>
    <source>
        <strain evidence="3 4">JCM 31546</strain>
    </source>
</reference>
<evidence type="ECO:0000259" key="2">
    <source>
        <dbReference type="PROSITE" id="PS50206"/>
    </source>
</evidence>
<dbReference type="InterPro" id="IPR001763">
    <property type="entry name" value="Rhodanese-like_dom"/>
</dbReference>
<accession>A0ABS3BK44</accession>
<dbReference type="PROSITE" id="PS50206">
    <property type="entry name" value="RHODANESE_3"/>
    <property type="match status" value="1"/>
</dbReference>
<sequence length="131" mass="14489">MKIRLLFLFALMLISAATFAQSAKKDSISVLSVTDFEKKLTKKNVVLVDVRTPEEVADGHLDGALNINFLSENFAGEIEALNKKNTYLIYCRTGKKSRSAADLLEKAGFKRVHMLDGGITAWKDAGKPIEK</sequence>
<protein>
    <submittedName>
        <fullName evidence="3">Rhodanese-like domain-containing protein</fullName>
    </submittedName>
</protein>
<feature type="signal peptide" evidence="1">
    <location>
        <begin position="1"/>
        <end position="20"/>
    </location>
</feature>
<dbReference type="InterPro" id="IPR050229">
    <property type="entry name" value="GlpE_sulfurtransferase"/>
</dbReference>
<dbReference type="SMART" id="SM00450">
    <property type="entry name" value="RHOD"/>
    <property type="match status" value="1"/>
</dbReference>
<proteinExistence type="predicted"/>
<dbReference type="RefSeq" id="WP_206567660.1">
    <property type="nucleotide sequence ID" value="NZ_JAFKCW010000001.1"/>
</dbReference>
<dbReference type="Pfam" id="PF00581">
    <property type="entry name" value="Rhodanese"/>
    <property type="match status" value="1"/>
</dbReference>
<dbReference type="CDD" id="cd00158">
    <property type="entry name" value="RHOD"/>
    <property type="match status" value="1"/>
</dbReference>